<dbReference type="NCBIfam" id="NF008978">
    <property type="entry name" value="PRK12324.1-4"/>
    <property type="match status" value="1"/>
</dbReference>
<evidence type="ECO:0000256" key="5">
    <source>
        <dbReference type="SAM" id="Phobius"/>
    </source>
</evidence>
<gene>
    <name evidence="6" type="ORF">GCM10010439_13500</name>
</gene>
<feature type="transmembrane region" description="Helical" evidence="5">
    <location>
        <begin position="257"/>
        <end position="274"/>
    </location>
</feature>
<evidence type="ECO:0000256" key="4">
    <source>
        <dbReference type="ARBA" id="ARBA00023136"/>
    </source>
</evidence>
<keyword evidence="3 5" id="KW-1133">Transmembrane helix</keyword>
<dbReference type="Pfam" id="PF01040">
    <property type="entry name" value="UbiA"/>
    <property type="match status" value="1"/>
</dbReference>
<dbReference type="GO" id="GO:0016757">
    <property type="term" value="F:glycosyltransferase activity"/>
    <property type="evidence" value="ECO:0007669"/>
    <property type="project" value="UniProtKB-KW"/>
</dbReference>
<keyword evidence="6" id="KW-0808">Transferase</keyword>
<dbReference type="RefSeq" id="WP_344449319.1">
    <property type="nucleotide sequence ID" value="NZ_BAAATZ010000005.1"/>
</dbReference>
<feature type="transmembrane region" description="Helical" evidence="5">
    <location>
        <begin position="286"/>
        <end position="305"/>
    </location>
</feature>
<keyword evidence="4 5" id="KW-0472">Membrane</keyword>
<comment type="subcellular location">
    <subcellularLocation>
        <location evidence="1">Membrane</location>
        <topology evidence="1">Multi-pass membrane protein</topology>
    </subcellularLocation>
</comment>
<accession>A0ABP6GII8</accession>
<keyword evidence="2 5" id="KW-0812">Transmembrane</keyword>
<organism evidence="6 7">
    <name type="scientific">Actinocorallia aurantiaca</name>
    <dbReference type="NCBI Taxonomy" id="46204"/>
    <lineage>
        <taxon>Bacteria</taxon>
        <taxon>Bacillati</taxon>
        <taxon>Actinomycetota</taxon>
        <taxon>Actinomycetes</taxon>
        <taxon>Streptosporangiales</taxon>
        <taxon>Thermomonosporaceae</taxon>
        <taxon>Actinocorallia</taxon>
    </lineage>
</organism>
<dbReference type="CDD" id="cd13963">
    <property type="entry name" value="PT_UbiA_2"/>
    <property type="match status" value="1"/>
</dbReference>
<evidence type="ECO:0000256" key="2">
    <source>
        <dbReference type="ARBA" id="ARBA00022692"/>
    </source>
</evidence>
<evidence type="ECO:0000313" key="6">
    <source>
        <dbReference type="EMBL" id="GAA2721996.1"/>
    </source>
</evidence>
<feature type="transmembrane region" description="Helical" evidence="5">
    <location>
        <begin position="180"/>
        <end position="197"/>
    </location>
</feature>
<dbReference type="Proteomes" id="UP001501842">
    <property type="component" value="Unassembled WGS sequence"/>
</dbReference>
<feature type="transmembrane region" description="Helical" evidence="5">
    <location>
        <begin position="152"/>
        <end position="174"/>
    </location>
</feature>
<evidence type="ECO:0000313" key="7">
    <source>
        <dbReference type="Proteomes" id="UP001501842"/>
    </source>
</evidence>
<feature type="transmembrane region" description="Helical" evidence="5">
    <location>
        <begin position="124"/>
        <end position="145"/>
    </location>
</feature>
<dbReference type="InterPro" id="IPR044878">
    <property type="entry name" value="UbiA_sf"/>
</dbReference>
<feature type="transmembrane region" description="Helical" evidence="5">
    <location>
        <begin position="224"/>
        <end position="245"/>
    </location>
</feature>
<feature type="transmembrane region" description="Helical" evidence="5">
    <location>
        <begin position="98"/>
        <end position="118"/>
    </location>
</feature>
<sequence>MGRPTLLGQTERLIPPAAADPRLWKGLLRTARPKQWTKNVLVIAAPVAGGRIFEAGVAGRTLFVFVLFSMAASGIYFLNDALDVKADRAHPDKCRRPIAAGIVPLKVAYGLGIGLSLVPPLLAALLLNGSTALVLLVYSVVQILYCVHLKHVAVMDIAVVASGFLLRGIAGGAASLVAPSQWFLITVGFGSLFVVAAKRSSELASLGDQAQHTRKLLSEYSESYLRFVWQGAAALMTLSYCLWALESDDPDTATWRMISIVPMTLAVLRYALVVDRGEGGAPEDVLLGDRVILSLGALWGVAYGASLLG</sequence>
<reference evidence="7" key="1">
    <citation type="journal article" date="2019" name="Int. J. Syst. Evol. Microbiol.">
        <title>The Global Catalogue of Microorganisms (GCM) 10K type strain sequencing project: providing services to taxonomists for standard genome sequencing and annotation.</title>
        <authorList>
            <consortium name="The Broad Institute Genomics Platform"/>
            <consortium name="The Broad Institute Genome Sequencing Center for Infectious Disease"/>
            <person name="Wu L."/>
            <person name="Ma J."/>
        </authorList>
    </citation>
    <scope>NUCLEOTIDE SEQUENCE [LARGE SCALE GENOMIC DNA]</scope>
    <source>
        <strain evidence="7">JCM 8201</strain>
    </source>
</reference>
<name>A0ABP6GII8_9ACTN</name>
<proteinExistence type="predicted"/>
<dbReference type="InterPro" id="IPR000537">
    <property type="entry name" value="UbiA_prenyltransferase"/>
</dbReference>
<keyword evidence="6" id="KW-0328">Glycosyltransferase</keyword>
<feature type="transmembrane region" description="Helical" evidence="5">
    <location>
        <begin position="57"/>
        <end position="78"/>
    </location>
</feature>
<comment type="caution">
    <text evidence="6">The sequence shown here is derived from an EMBL/GenBank/DDBJ whole genome shotgun (WGS) entry which is preliminary data.</text>
</comment>
<protein>
    <submittedName>
        <fullName evidence="6">Decaprenyl-phosphate phosphoribosyltransferase</fullName>
    </submittedName>
</protein>
<keyword evidence="7" id="KW-1185">Reference proteome</keyword>
<dbReference type="EMBL" id="BAAATZ010000005">
    <property type="protein sequence ID" value="GAA2721996.1"/>
    <property type="molecule type" value="Genomic_DNA"/>
</dbReference>
<evidence type="ECO:0000256" key="3">
    <source>
        <dbReference type="ARBA" id="ARBA00022989"/>
    </source>
</evidence>
<evidence type="ECO:0000256" key="1">
    <source>
        <dbReference type="ARBA" id="ARBA00004141"/>
    </source>
</evidence>
<dbReference type="Gene3D" id="1.10.357.140">
    <property type="entry name" value="UbiA prenyltransferase"/>
    <property type="match status" value="1"/>
</dbReference>